<accession>A0ABY9WXT7</accession>
<dbReference type="InterPro" id="IPR016024">
    <property type="entry name" value="ARM-type_fold"/>
</dbReference>
<feature type="region of interest" description="Disordered" evidence="1">
    <location>
        <begin position="310"/>
        <end position="338"/>
    </location>
</feature>
<dbReference type="InterPro" id="IPR011989">
    <property type="entry name" value="ARM-like"/>
</dbReference>
<evidence type="ECO:0008006" key="4">
    <source>
        <dbReference type="Google" id="ProtNLM"/>
    </source>
</evidence>
<evidence type="ECO:0000313" key="2">
    <source>
        <dbReference type="EMBL" id="WNG47963.1"/>
    </source>
</evidence>
<proteinExistence type="predicted"/>
<evidence type="ECO:0000256" key="1">
    <source>
        <dbReference type="SAM" id="MobiDB-lite"/>
    </source>
</evidence>
<dbReference type="EMBL" id="CP043494">
    <property type="protein sequence ID" value="WNG47963.1"/>
    <property type="molecule type" value="Genomic_DNA"/>
</dbReference>
<reference evidence="2 3" key="1">
    <citation type="submission" date="2019-08" db="EMBL/GenBank/DDBJ databases">
        <title>Archangium and Cystobacter genomes.</title>
        <authorList>
            <person name="Chen I.-C.K."/>
            <person name="Wielgoss S."/>
        </authorList>
    </citation>
    <scope>NUCLEOTIDE SEQUENCE [LARGE SCALE GENOMIC DNA]</scope>
    <source>
        <strain evidence="2 3">Cbm 6</strain>
    </source>
</reference>
<keyword evidence="3" id="KW-1185">Reference proteome</keyword>
<dbReference type="Proteomes" id="UP001611383">
    <property type="component" value="Chromosome"/>
</dbReference>
<dbReference type="SUPFAM" id="SSF48371">
    <property type="entry name" value="ARM repeat"/>
    <property type="match status" value="1"/>
</dbReference>
<protein>
    <recommendedName>
        <fullName evidence="4">TIGR02270 family protein</fullName>
    </recommendedName>
</protein>
<dbReference type="Gene3D" id="1.25.10.10">
    <property type="entry name" value="Leucine-rich Repeat Variant"/>
    <property type="match status" value="1"/>
</dbReference>
<evidence type="ECO:0000313" key="3">
    <source>
        <dbReference type="Proteomes" id="UP001611383"/>
    </source>
</evidence>
<sequence length="448" mass="48346">MLLSREQFVASIHEECFEEACFLYQQRRLLLAQGRLTQKALGRLERRLDAFVEAVVVGGDAAVSLCLERATRGGIGESYSATRVLSRLGMREQLAALLMGLREDSREQAIAFLDGLCHELPEGHLPTPEQLPSKTTPEVTAILATALGHGRRGRGEWVLAQLQQVLSSGSMRGADAYVQALGRLRPHGAEAVLWRCLESGEAALRLEAAIALLRLGDLRVVHSLLAPGSFPSWACLAVGLSCGPSAVPRLKAFVAREENASEALLALGLLGDASAVPELLTHLEHPSCAGAAAESLELLTGAGLLERVEQSDAVPGDEASPDHPRVTPPRTLESASGTIRVRPSRTVSEWRRWWEKHRSQLPPGRLRSGVPCSPGQLLEALGAGVGAGCLRQLLAEELVIRYGLDVGFEPTSLLLTQARHLARGHARLKEHRNGFSQGRWYRGGVLAP</sequence>
<dbReference type="RefSeq" id="WP_395804885.1">
    <property type="nucleotide sequence ID" value="NZ_CP043494.1"/>
</dbReference>
<name>A0ABY9WXT7_9BACT</name>
<gene>
    <name evidence="2" type="ORF">F0U60_30340</name>
</gene>
<organism evidence="2 3">
    <name type="scientific">Archangium minus</name>
    <dbReference type="NCBI Taxonomy" id="83450"/>
    <lineage>
        <taxon>Bacteria</taxon>
        <taxon>Pseudomonadati</taxon>
        <taxon>Myxococcota</taxon>
        <taxon>Myxococcia</taxon>
        <taxon>Myxococcales</taxon>
        <taxon>Cystobacterineae</taxon>
        <taxon>Archangiaceae</taxon>
        <taxon>Archangium</taxon>
    </lineage>
</organism>